<feature type="transmembrane region" description="Helical" evidence="1">
    <location>
        <begin position="20"/>
        <end position="36"/>
    </location>
</feature>
<keyword evidence="1" id="KW-1133">Transmembrane helix</keyword>
<dbReference type="OrthoDB" id="6399438at2"/>
<reference evidence="2 3" key="1">
    <citation type="submission" date="2019-01" db="EMBL/GenBank/DDBJ databases">
        <title>Litorilituus lipolytica sp. nov., isolated from intertidal sand of the Yellow Sea in China.</title>
        <authorList>
            <person name="Liu A."/>
        </authorList>
    </citation>
    <scope>NUCLEOTIDE SEQUENCE [LARGE SCALE GENOMIC DNA]</scope>
    <source>
        <strain evidence="2 3">RZ04</strain>
    </source>
</reference>
<comment type="caution">
    <text evidence="2">The sequence shown here is derived from an EMBL/GenBank/DDBJ whole genome shotgun (WGS) entry which is preliminary data.</text>
</comment>
<keyword evidence="1" id="KW-0472">Membrane</keyword>
<gene>
    <name evidence="2" type="ORF">EPA86_00935</name>
</gene>
<protein>
    <recommendedName>
        <fullName evidence="4">Smp protein</fullName>
    </recommendedName>
</protein>
<evidence type="ECO:0000256" key="1">
    <source>
        <dbReference type="SAM" id="Phobius"/>
    </source>
</evidence>
<proteinExistence type="predicted"/>
<sequence>MKQPEQPLYPKLSSIYNKILQLASAILIIIVLMSMWQSTINKDESTLEQHFDYLAKQYLQQSASGISVLLSHKYSSKKERNKALQNYLNGLIEVDFVKQAHLYDKKGLLLHTGKSLIESTGTNEQVAFEDPSKTMLELYGVSAKSLDKSSRYSPYVMEIRQEKLLGYLRFTFESTYLTQGLSEADNDRQTLLRLMLLLAGVVGFLLTRGLNRFSRRSYRINQTIKAAEQGTPKS</sequence>
<evidence type="ECO:0000313" key="3">
    <source>
        <dbReference type="Proteomes" id="UP000315303"/>
    </source>
</evidence>
<feature type="transmembrane region" description="Helical" evidence="1">
    <location>
        <begin position="191"/>
        <end position="210"/>
    </location>
</feature>
<keyword evidence="1" id="KW-0812">Transmembrane</keyword>
<accession>A0A502L6L9</accession>
<name>A0A502L6L9_9GAMM</name>
<dbReference type="AlphaFoldDB" id="A0A502L6L9"/>
<dbReference type="Proteomes" id="UP000315303">
    <property type="component" value="Unassembled WGS sequence"/>
</dbReference>
<organism evidence="2 3">
    <name type="scientific">Litorilituus lipolyticus</name>
    <dbReference type="NCBI Taxonomy" id="2491017"/>
    <lineage>
        <taxon>Bacteria</taxon>
        <taxon>Pseudomonadati</taxon>
        <taxon>Pseudomonadota</taxon>
        <taxon>Gammaproteobacteria</taxon>
        <taxon>Alteromonadales</taxon>
        <taxon>Colwelliaceae</taxon>
        <taxon>Litorilituus</taxon>
    </lineage>
</organism>
<dbReference type="RefSeq" id="WP_140601067.1">
    <property type="nucleotide sequence ID" value="NZ_SAWY01000001.1"/>
</dbReference>
<dbReference type="EMBL" id="SAWY01000001">
    <property type="protein sequence ID" value="TPH19376.1"/>
    <property type="molecule type" value="Genomic_DNA"/>
</dbReference>
<evidence type="ECO:0008006" key="4">
    <source>
        <dbReference type="Google" id="ProtNLM"/>
    </source>
</evidence>
<keyword evidence="3" id="KW-1185">Reference proteome</keyword>
<evidence type="ECO:0000313" key="2">
    <source>
        <dbReference type="EMBL" id="TPH19376.1"/>
    </source>
</evidence>